<dbReference type="Proteomes" id="UP000614047">
    <property type="component" value="Unassembled WGS sequence"/>
</dbReference>
<name>A0A931GK79_9ACTN</name>
<proteinExistence type="predicted"/>
<evidence type="ECO:0000313" key="1">
    <source>
        <dbReference type="EMBL" id="MBG6089930.1"/>
    </source>
</evidence>
<accession>A0A931GK79</accession>
<reference evidence="1" key="1">
    <citation type="submission" date="2020-11" db="EMBL/GenBank/DDBJ databases">
        <title>Sequencing the genomes of 1000 actinobacteria strains.</title>
        <authorList>
            <person name="Klenk H.-P."/>
        </authorList>
    </citation>
    <scope>NUCLEOTIDE SEQUENCE</scope>
    <source>
        <strain evidence="1">DSM 43175</strain>
    </source>
</reference>
<dbReference type="AlphaFoldDB" id="A0A931GK79"/>
<evidence type="ECO:0000313" key="2">
    <source>
        <dbReference type="Proteomes" id="UP000614047"/>
    </source>
</evidence>
<dbReference type="RefSeq" id="WP_197012467.1">
    <property type="nucleotide sequence ID" value="NZ_BAABES010000010.1"/>
</dbReference>
<organism evidence="1 2">
    <name type="scientific">Actinomadura viridis</name>
    <dbReference type="NCBI Taxonomy" id="58110"/>
    <lineage>
        <taxon>Bacteria</taxon>
        <taxon>Bacillati</taxon>
        <taxon>Actinomycetota</taxon>
        <taxon>Actinomycetes</taxon>
        <taxon>Streptosporangiales</taxon>
        <taxon>Thermomonosporaceae</taxon>
        <taxon>Actinomadura</taxon>
    </lineage>
</organism>
<dbReference type="EMBL" id="JADOUA010000001">
    <property type="protein sequence ID" value="MBG6089930.1"/>
    <property type="molecule type" value="Genomic_DNA"/>
</dbReference>
<gene>
    <name evidence="1" type="ORF">IW256_004043</name>
</gene>
<comment type="caution">
    <text evidence="1">The sequence shown here is derived from an EMBL/GenBank/DDBJ whole genome shotgun (WGS) entry which is preliminary data.</text>
</comment>
<protein>
    <submittedName>
        <fullName evidence="1">Uncharacterized protein</fullName>
    </submittedName>
</protein>
<keyword evidence="2" id="KW-1185">Reference proteome</keyword>
<sequence>MITEKTVRAEAADLKYGMTLDELAQFVQEAMRQEIPGDTTVKMTATWRSSIKRIEVAG</sequence>